<evidence type="ECO:0000313" key="3">
    <source>
        <dbReference type="Proteomes" id="UP000241405"/>
    </source>
</evidence>
<dbReference type="AlphaFoldDB" id="A0A2T3JYQ5"/>
<dbReference type="Proteomes" id="UP000241405">
    <property type="component" value="Unassembled WGS sequence"/>
</dbReference>
<proteinExistence type="predicted"/>
<gene>
    <name evidence="2" type="ORF">C9J18_16645</name>
    <name evidence="1" type="ORF">CTM96_06090</name>
</gene>
<dbReference type="Proteomes" id="UP000241618">
    <property type="component" value="Unassembled WGS sequence"/>
</dbReference>
<keyword evidence="3" id="KW-1185">Reference proteome</keyword>
<dbReference type="EMBL" id="PYMO01000003">
    <property type="protein sequence ID" value="PSU26576.1"/>
    <property type="molecule type" value="Genomic_DNA"/>
</dbReference>
<protein>
    <submittedName>
        <fullName evidence="2">Uncharacterized protein</fullName>
    </submittedName>
</protein>
<reference evidence="3 4" key="1">
    <citation type="submission" date="2018-03" db="EMBL/GenBank/DDBJ databases">
        <title>Whole genome sequencing of Histamine producing bacteria.</title>
        <authorList>
            <person name="Butler K."/>
        </authorList>
    </citation>
    <scope>NUCLEOTIDE SEQUENCE [LARGE SCALE GENOMIC DNA]</scope>
    <source>
        <strain evidence="2 4">FS-6.1</strain>
        <strain evidence="1 3">FS-6.2</strain>
    </source>
</reference>
<sequence>MANHVVTIYTRSIFDDDIEDGSIDDFSDESSSVIEIASERVDMLVRLIGEGLDLADGHYSKIGDDEGAVGYRATIDNEDPNIIRFNLVYVIDQGSRNLKAYDIEVKAAPESNKVYLSTCPYMPFFTTILDMYNGDEAQKIDVSMHQAIEDLSTGWLCKRLIDNNAI</sequence>
<accession>A0A2T3JYQ5</accession>
<name>A0A2T3JYQ5_PHOPO</name>
<evidence type="ECO:0000313" key="2">
    <source>
        <dbReference type="EMBL" id="PSU48708.1"/>
    </source>
</evidence>
<organism evidence="2 4">
    <name type="scientific">Photobacterium phosphoreum</name>
    <dbReference type="NCBI Taxonomy" id="659"/>
    <lineage>
        <taxon>Bacteria</taxon>
        <taxon>Pseudomonadati</taxon>
        <taxon>Pseudomonadota</taxon>
        <taxon>Gammaproteobacteria</taxon>
        <taxon>Vibrionales</taxon>
        <taxon>Vibrionaceae</taxon>
        <taxon>Photobacterium</taxon>
    </lineage>
</organism>
<comment type="caution">
    <text evidence="2">The sequence shown here is derived from an EMBL/GenBank/DDBJ whole genome shotgun (WGS) entry which is preliminary data.</text>
</comment>
<dbReference type="RefSeq" id="WP_107191930.1">
    <property type="nucleotide sequence ID" value="NZ_PYMN01000054.1"/>
</dbReference>
<dbReference type="EMBL" id="PYMP01000019">
    <property type="protein sequence ID" value="PSU48708.1"/>
    <property type="molecule type" value="Genomic_DNA"/>
</dbReference>
<evidence type="ECO:0000313" key="1">
    <source>
        <dbReference type="EMBL" id="PSU26576.1"/>
    </source>
</evidence>
<evidence type="ECO:0000313" key="4">
    <source>
        <dbReference type="Proteomes" id="UP000241618"/>
    </source>
</evidence>